<gene>
    <name evidence="6" type="ORF">BXY66_3704</name>
</gene>
<dbReference type="Pfam" id="PF01124">
    <property type="entry name" value="MAPEG"/>
    <property type="match status" value="1"/>
</dbReference>
<dbReference type="AlphaFoldDB" id="A0A4R1N1R2"/>
<keyword evidence="3 5" id="KW-1133">Transmembrane helix</keyword>
<dbReference type="Proteomes" id="UP000295673">
    <property type="component" value="Unassembled WGS sequence"/>
</dbReference>
<evidence type="ECO:0000256" key="4">
    <source>
        <dbReference type="ARBA" id="ARBA00023136"/>
    </source>
</evidence>
<dbReference type="GO" id="GO:0016020">
    <property type="term" value="C:membrane"/>
    <property type="evidence" value="ECO:0007669"/>
    <property type="project" value="UniProtKB-SubCell"/>
</dbReference>
<comment type="subcellular location">
    <subcellularLocation>
        <location evidence="1">Membrane</location>
    </subcellularLocation>
</comment>
<evidence type="ECO:0000313" key="6">
    <source>
        <dbReference type="EMBL" id="TCK99997.1"/>
    </source>
</evidence>
<proteinExistence type="predicted"/>
<dbReference type="PANTHER" id="PTHR35371">
    <property type="entry name" value="INNER MEMBRANE PROTEIN"/>
    <property type="match status" value="1"/>
</dbReference>
<comment type="caution">
    <text evidence="6">The sequence shown here is derived from an EMBL/GenBank/DDBJ whole genome shotgun (WGS) entry which is preliminary data.</text>
</comment>
<dbReference type="PANTHER" id="PTHR35371:SF1">
    <property type="entry name" value="BLR7753 PROTEIN"/>
    <property type="match status" value="1"/>
</dbReference>
<name>A0A4R1N1R2_9RHOB</name>
<dbReference type="EMBL" id="SMGR01000004">
    <property type="protein sequence ID" value="TCK99997.1"/>
    <property type="molecule type" value="Genomic_DNA"/>
</dbReference>
<feature type="transmembrane region" description="Helical" evidence="5">
    <location>
        <begin position="82"/>
        <end position="104"/>
    </location>
</feature>
<protein>
    <submittedName>
        <fullName evidence="6">Putative MAPEG superfamily protein</fullName>
    </submittedName>
</protein>
<feature type="transmembrane region" description="Helical" evidence="5">
    <location>
        <begin position="111"/>
        <end position="130"/>
    </location>
</feature>
<keyword evidence="7" id="KW-1185">Reference proteome</keyword>
<dbReference type="InterPro" id="IPR001129">
    <property type="entry name" value="Membr-assoc_MAPEG"/>
</dbReference>
<keyword evidence="2 5" id="KW-0812">Transmembrane</keyword>
<dbReference type="SUPFAM" id="SSF161084">
    <property type="entry name" value="MAPEG domain-like"/>
    <property type="match status" value="1"/>
</dbReference>
<feature type="transmembrane region" description="Helical" evidence="5">
    <location>
        <begin position="59"/>
        <end position="76"/>
    </location>
</feature>
<dbReference type="RefSeq" id="WP_132861816.1">
    <property type="nucleotide sequence ID" value="NZ_SMGR01000004.1"/>
</dbReference>
<organism evidence="6 7">
    <name type="scientific">Shimia isoporae</name>
    <dbReference type="NCBI Taxonomy" id="647720"/>
    <lineage>
        <taxon>Bacteria</taxon>
        <taxon>Pseudomonadati</taxon>
        <taxon>Pseudomonadota</taxon>
        <taxon>Alphaproteobacteria</taxon>
        <taxon>Rhodobacterales</taxon>
        <taxon>Roseobacteraceae</taxon>
    </lineage>
</organism>
<reference evidence="6 7" key="1">
    <citation type="submission" date="2019-03" db="EMBL/GenBank/DDBJ databases">
        <title>Genomic Encyclopedia of Archaeal and Bacterial Type Strains, Phase II (KMG-II): from individual species to whole genera.</title>
        <authorList>
            <person name="Goeker M."/>
        </authorList>
    </citation>
    <scope>NUCLEOTIDE SEQUENCE [LARGE SCALE GENOMIC DNA]</scope>
    <source>
        <strain evidence="6 7">DSM 26433</strain>
    </source>
</reference>
<dbReference type="Gene3D" id="1.20.120.550">
    <property type="entry name" value="Membrane associated eicosanoid/glutathione metabolism-like domain"/>
    <property type="match status" value="1"/>
</dbReference>
<evidence type="ECO:0000256" key="5">
    <source>
        <dbReference type="SAM" id="Phobius"/>
    </source>
</evidence>
<evidence type="ECO:0000313" key="7">
    <source>
        <dbReference type="Proteomes" id="UP000295673"/>
    </source>
</evidence>
<evidence type="ECO:0000256" key="2">
    <source>
        <dbReference type="ARBA" id="ARBA00022692"/>
    </source>
</evidence>
<keyword evidence="4 5" id="KW-0472">Membrane</keyword>
<dbReference type="InterPro" id="IPR023352">
    <property type="entry name" value="MAPEG-like_dom_sf"/>
</dbReference>
<dbReference type="OrthoDB" id="7743618at2"/>
<sequence>MTELEHYTALTALWVGLAWAPYIIDRVLVRGLMGALANPSPDAIPQSQWAQRAKRAHKVAIEAFLPFAVLALMAIMRAPDDVYAGTLAMIFFYGLVAHYIIYLFGIIVLRTLAFVVAVSAMGLMALHVLGVT</sequence>
<accession>A0A4R1N1R2</accession>
<feature type="transmembrane region" description="Helical" evidence="5">
    <location>
        <begin position="6"/>
        <end position="24"/>
    </location>
</feature>
<evidence type="ECO:0000256" key="1">
    <source>
        <dbReference type="ARBA" id="ARBA00004370"/>
    </source>
</evidence>
<evidence type="ECO:0000256" key="3">
    <source>
        <dbReference type="ARBA" id="ARBA00022989"/>
    </source>
</evidence>